<dbReference type="CDD" id="cd02966">
    <property type="entry name" value="TlpA_like_family"/>
    <property type="match status" value="1"/>
</dbReference>
<accession>A0ABY4XBI7</accession>
<dbReference type="InterPro" id="IPR013740">
    <property type="entry name" value="Redoxin"/>
</dbReference>
<dbReference type="Proteomes" id="UP001056937">
    <property type="component" value="Chromosome 1"/>
</dbReference>
<dbReference type="Gene3D" id="3.40.30.10">
    <property type="entry name" value="Glutaredoxin"/>
    <property type="match status" value="1"/>
</dbReference>
<evidence type="ECO:0000313" key="9">
    <source>
        <dbReference type="Proteomes" id="UP001056937"/>
    </source>
</evidence>
<reference evidence="8" key="1">
    <citation type="journal article" date="2022" name="Toxins">
        <title>Genomic Analysis of Sphingopyxis sp. USTB-05 for Biodegrading Cyanobacterial Hepatotoxins.</title>
        <authorList>
            <person name="Liu C."/>
            <person name="Xu Q."/>
            <person name="Zhao Z."/>
            <person name="Zhang H."/>
            <person name="Liu X."/>
            <person name="Yin C."/>
            <person name="Liu Y."/>
            <person name="Yan H."/>
        </authorList>
    </citation>
    <scope>NUCLEOTIDE SEQUENCE</scope>
    <source>
        <strain evidence="8">NBD5</strain>
    </source>
</reference>
<protein>
    <submittedName>
        <fullName evidence="8">TlpA family protein disulfide reductase</fullName>
    </submittedName>
</protein>
<dbReference type="Pfam" id="PF08534">
    <property type="entry name" value="Redoxin"/>
    <property type="match status" value="1"/>
</dbReference>
<name>A0ABY4XBI7_9SPHN</name>
<feature type="region of interest" description="Disordered" evidence="5">
    <location>
        <begin position="25"/>
        <end position="50"/>
    </location>
</feature>
<dbReference type="InterPro" id="IPR013766">
    <property type="entry name" value="Thioredoxin_domain"/>
</dbReference>
<sequence length="191" mass="19800">MRSLIACLPLMAVLALVAGCDKAKPPAEQAAPTTTGPAPAAGPEGSHLDRSHKGMALPALPFAAPGGAPATLGAYRGKPVLLNLWATWCGPCIKELPTLDALAAHAPGGLAVVAISQDSGGDKQVAPFWRQKGYKALVPFTDSRMGLMTALQADVLPTTILFDARGKEVWRLTGGKDWTSREAAALLAEAR</sequence>
<feature type="signal peptide" evidence="6">
    <location>
        <begin position="1"/>
        <end position="23"/>
    </location>
</feature>
<keyword evidence="4" id="KW-0676">Redox-active center</keyword>
<dbReference type="RefSeq" id="WP_252168145.1">
    <property type="nucleotide sequence ID" value="NZ_CP084930.1"/>
</dbReference>
<evidence type="ECO:0000256" key="3">
    <source>
        <dbReference type="ARBA" id="ARBA00023157"/>
    </source>
</evidence>
<dbReference type="InterPro" id="IPR036249">
    <property type="entry name" value="Thioredoxin-like_sf"/>
</dbReference>
<evidence type="ECO:0000256" key="5">
    <source>
        <dbReference type="SAM" id="MobiDB-lite"/>
    </source>
</evidence>
<evidence type="ECO:0000256" key="2">
    <source>
        <dbReference type="ARBA" id="ARBA00022748"/>
    </source>
</evidence>
<dbReference type="SUPFAM" id="SSF52833">
    <property type="entry name" value="Thioredoxin-like"/>
    <property type="match status" value="1"/>
</dbReference>
<feature type="domain" description="Thioredoxin" evidence="7">
    <location>
        <begin position="25"/>
        <end position="191"/>
    </location>
</feature>
<organism evidence="8 9">
    <name type="scientific">Sphingomonas morindae</name>
    <dbReference type="NCBI Taxonomy" id="1541170"/>
    <lineage>
        <taxon>Bacteria</taxon>
        <taxon>Pseudomonadati</taxon>
        <taxon>Pseudomonadota</taxon>
        <taxon>Alphaproteobacteria</taxon>
        <taxon>Sphingomonadales</taxon>
        <taxon>Sphingomonadaceae</taxon>
        <taxon>Sphingomonas</taxon>
    </lineage>
</organism>
<evidence type="ECO:0000256" key="4">
    <source>
        <dbReference type="ARBA" id="ARBA00023284"/>
    </source>
</evidence>
<keyword evidence="6" id="KW-0732">Signal</keyword>
<dbReference type="PROSITE" id="PS51257">
    <property type="entry name" value="PROKAR_LIPOPROTEIN"/>
    <property type="match status" value="1"/>
</dbReference>
<dbReference type="EMBL" id="CP084930">
    <property type="protein sequence ID" value="USI74342.1"/>
    <property type="molecule type" value="Genomic_DNA"/>
</dbReference>
<dbReference type="PROSITE" id="PS51352">
    <property type="entry name" value="THIOREDOXIN_2"/>
    <property type="match status" value="1"/>
</dbReference>
<proteinExistence type="predicted"/>
<gene>
    <name evidence="8" type="ORF">LHA26_07815</name>
</gene>
<comment type="subcellular location">
    <subcellularLocation>
        <location evidence="1">Cell envelope</location>
    </subcellularLocation>
</comment>
<keyword evidence="9" id="KW-1185">Reference proteome</keyword>
<evidence type="ECO:0000259" key="7">
    <source>
        <dbReference type="PROSITE" id="PS51352"/>
    </source>
</evidence>
<keyword evidence="3" id="KW-1015">Disulfide bond</keyword>
<feature type="chain" id="PRO_5047272633" evidence="6">
    <location>
        <begin position="24"/>
        <end position="191"/>
    </location>
</feature>
<keyword evidence="2" id="KW-0201">Cytochrome c-type biogenesis</keyword>
<dbReference type="PANTHER" id="PTHR42852:SF6">
    <property type="entry name" value="THIOL:DISULFIDE INTERCHANGE PROTEIN DSBE"/>
    <property type="match status" value="1"/>
</dbReference>
<feature type="compositionally biased region" description="Low complexity" evidence="5">
    <location>
        <begin position="26"/>
        <end position="45"/>
    </location>
</feature>
<evidence type="ECO:0000256" key="1">
    <source>
        <dbReference type="ARBA" id="ARBA00004196"/>
    </source>
</evidence>
<dbReference type="InterPro" id="IPR050553">
    <property type="entry name" value="Thioredoxin_ResA/DsbE_sf"/>
</dbReference>
<dbReference type="PANTHER" id="PTHR42852">
    <property type="entry name" value="THIOL:DISULFIDE INTERCHANGE PROTEIN DSBE"/>
    <property type="match status" value="1"/>
</dbReference>
<evidence type="ECO:0000313" key="8">
    <source>
        <dbReference type="EMBL" id="USI74342.1"/>
    </source>
</evidence>
<evidence type="ECO:0000256" key="6">
    <source>
        <dbReference type="SAM" id="SignalP"/>
    </source>
</evidence>